<dbReference type="AlphaFoldDB" id="A0AAN8L8K8"/>
<dbReference type="Proteomes" id="UP001356427">
    <property type="component" value="Unassembled WGS sequence"/>
</dbReference>
<protein>
    <submittedName>
        <fullName evidence="1">Uncharacterized protein</fullName>
    </submittedName>
</protein>
<proteinExistence type="predicted"/>
<evidence type="ECO:0000313" key="2">
    <source>
        <dbReference type="Proteomes" id="UP001356427"/>
    </source>
</evidence>
<dbReference type="EMBL" id="JAGTTL010000023">
    <property type="protein sequence ID" value="KAK6304575.1"/>
    <property type="molecule type" value="Genomic_DNA"/>
</dbReference>
<name>A0AAN8L8K8_9TELE</name>
<keyword evidence="2" id="KW-1185">Reference proteome</keyword>
<accession>A0AAN8L8K8</accession>
<gene>
    <name evidence="1" type="ORF">J4Q44_G00251610</name>
</gene>
<organism evidence="1 2">
    <name type="scientific">Coregonus suidteri</name>
    <dbReference type="NCBI Taxonomy" id="861788"/>
    <lineage>
        <taxon>Eukaryota</taxon>
        <taxon>Metazoa</taxon>
        <taxon>Chordata</taxon>
        <taxon>Craniata</taxon>
        <taxon>Vertebrata</taxon>
        <taxon>Euteleostomi</taxon>
        <taxon>Actinopterygii</taxon>
        <taxon>Neopterygii</taxon>
        <taxon>Teleostei</taxon>
        <taxon>Protacanthopterygii</taxon>
        <taxon>Salmoniformes</taxon>
        <taxon>Salmonidae</taxon>
        <taxon>Coregoninae</taxon>
        <taxon>Coregonus</taxon>
    </lineage>
</organism>
<reference evidence="1 2" key="1">
    <citation type="submission" date="2021-04" db="EMBL/GenBank/DDBJ databases">
        <authorList>
            <person name="De Guttry C."/>
            <person name="Zahm M."/>
            <person name="Klopp C."/>
            <person name="Cabau C."/>
            <person name="Louis A."/>
            <person name="Berthelot C."/>
            <person name="Parey E."/>
            <person name="Roest Crollius H."/>
            <person name="Montfort J."/>
            <person name="Robinson-Rechavi M."/>
            <person name="Bucao C."/>
            <person name="Bouchez O."/>
            <person name="Gislard M."/>
            <person name="Lluch J."/>
            <person name="Milhes M."/>
            <person name="Lampietro C."/>
            <person name="Lopez Roques C."/>
            <person name="Donnadieu C."/>
            <person name="Braasch I."/>
            <person name="Desvignes T."/>
            <person name="Postlethwait J."/>
            <person name="Bobe J."/>
            <person name="Wedekind C."/>
            <person name="Guiguen Y."/>
        </authorList>
    </citation>
    <scope>NUCLEOTIDE SEQUENCE [LARGE SCALE GENOMIC DNA]</scope>
    <source>
        <strain evidence="1">Cs_M1</strain>
        <tissue evidence="1">Blood</tissue>
    </source>
</reference>
<evidence type="ECO:0000313" key="1">
    <source>
        <dbReference type="EMBL" id="KAK6304575.1"/>
    </source>
</evidence>
<comment type="caution">
    <text evidence="1">The sequence shown here is derived from an EMBL/GenBank/DDBJ whole genome shotgun (WGS) entry which is preliminary data.</text>
</comment>
<sequence length="68" mass="8069">MWHWWVLNSGYWVHRRTVPIFFLSSCFSLCCPTQLRAWLDPEKHLGKPLADMEPYLTQLSQKYGEGGR</sequence>